<dbReference type="PROSITE" id="PS50048">
    <property type="entry name" value="ZN2_CY6_FUNGAL_2"/>
    <property type="match status" value="1"/>
</dbReference>
<dbReference type="PANTHER" id="PTHR46910:SF3">
    <property type="entry name" value="HALOTOLERANCE PROTEIN 9-RELATED"/>
    <property type="match status" value="1"/>
</dbReference>
<comment type="subcellular location">
    <subcellularLocation>
        <location evidence="1">Nucleus</location>
    </subcellularLocation>
</comment>
<keyword evidence="3" id="KW-0805">Transcription regulation</keyword>
<evidence type="ECO:0000256" key="7">
    <source>
        <dbReference type="SAM" id="MobiDB-lite"/>
    </source>
</evidence>
<dbReference type="AlphaFoldDB" id="A0A6V8HE96"/>
<dbReference type="Gene3D" id="4.10.240.10">
    <property type="entry name" value="Zn(2)-C6 fungal-type DNA-binding domain"/>
    <property type="match status" value="1"/>
</dbReference>
<reference evidence="10" key="1">
    <citation type="journal article" date="2015" name="Genome Announc.">
        <title>Draft genome sequence of Talaromyces cellulolyticus strain Y-94, a source of lignocellulosic biomass-degrading enzymes.</title>
        <authorList>
            <person name="Fujii T."/>
            <person name="Koike H."/>
            <person name="Sawayama S."/>
            <person name="Yano S."/>
            <person name="Inoue H."/>
        </authorList>
    </citation>
    <scope>NUCLEOTIDE SEQUENCE [LARGE SCALE GENOMIC DNA]</scope>
    <source>
        <strain evidence="10">Y-94</strain>
    </source>
</reference>
<feature type="compositionally biased region" description="Pro residues" evidence="7">
    <location>
        <begin position="201"/>
        <end position="210"/>
    </location>
</feature>
<organism evidence="9 10">
    <name type="scientific">Talaromyces pinophilus</name>
    <name type="common">Penicillium pinophilum</name>
    <dbReference type="NCBI Taxonomy" id="128442"/>
    <lineage>
        <taxon>Eukaryota</taxon>
        <taxon>Fungi</taxon>
        <taxon>Dikarya</taxon>
        <taxon>Ascomycota</taxon>
        <taxon>Pezizomycotina</taxon>
        <taxon>Eurotiomycetes</taxon>
        <taxon>Eurotiomycetidae</taxon>
        <taxon>Eurotiales</taxon>
        <taxon>Trichocomaceae</taxon>
        <taxon>Talaromyces</taxon>
        <taxon>Talaromyces sect. Talaromyces</taxon>
    </lineage>
</organism>
<feature type="domain" description="Zn(2)-C6 fungal-type" evidence="8">
    <location>
        <begin position="36"/>
        <end position="66"/>
    </location>
</feature>
<evidence type="ECO:0000313" key="10">
    <source>
        <dbReference type="Proteomes" id="UP000053095"/>
    </source>
</evidence>
<evidence type="ECO:0000256" key="5">
    <source>
        <dbReference type="ARBA" id="ARBA00023163"/>
    </source>
</evidence>
<evidence type="ECO:0000256" key="2">
    <source>
        <dbReference type="ARBA" id="ARBA00022723"/>
    </source>
</evidence>
<sequence length="349" mass="38736">MAIVNSSDVLLLQEDNSLYDPEPSENPRKRKRIPIACDACRARKSRCDGGRPKCSGCVMQEVGCVYATHPSTASTAAGLCKLSPKARLLAIERDIREIKKTRRPAPSPTAPPAADREDERTEDEAGAGISPGLTDGVGTIEFAIQQTPAFFGPSSNIAFTRLVRRSIFTKLYGPEPIPRRERHVNFPFHRQDQLVISRPSTPDPFKPPKTWPSASAPTAVQLPPEDEVIRLVKVFFSDTAILFPYIHEESFWETFKSAARSNFRHVGSPWLGLLYMILAMAISTTPDATGSNQPASNSDRYFVCAQSLCLNRREVDASLEASKSQQPPFLLTQNSESFTPWVNQVNQYK</sequence>
<evidence type="ECO:0000256" key="1">
    <source>
        <dbReference type="ARBA" id="ARBA00004123"/>
    </source>
</evidence>
<dbReference type="Pfam" id="PF04082">
    <property type="entry name" value="Fungal_trans"/>
    <property type="match status" value="1"/>
</dbReference>
<name>A0A6V8HE96_TALPI</name>
<dbReference type="Proteomes" id="UP000053095">
    <property type="component" value="Unassembled WGS sequence"/>
</dbReference>
<dbReference type="PANTHER" id="PTHR46910">
    <property type="entry name" value="TRANSCRIPTION FACTOR PDR1"/>
    <property type="match status" value="1"/>
</dbReference>
<dbReference type="GO" id="GO:0006351">
    <property type="term" value="P:DNA-templated transcription"/>
    <property type="evidence" value="ECO:0007669"/>
    <property type="project" value="InterPro"/>
</dbReference>
<protein>
    <recommendedName>
        <fullName evidence="8">Zn(2)-C6 fungal-type domain-containing protein</fullName>
    </recommendedName>
</protein>
<keyword evidence="5" id="KW-0804">Transcription</keyword>
<dbReference type="InterPro" id="IPR036864">
    <property type="entry name" value="Zn2-C6_fun-type_DNA-bd_sf"/>
</dbReference>
<feature type="region of interest" description="Disordered" evidence="7">
    <location>
        <begin position="97"/>
        <end position="133"/>
    </location>
</feature>
<dbReference type="CDD" id="cd12148">
    <property type="entry name" value="fungal_TF_MHR"/>
    <property type="match status" value="1"/>
</dbReference>
<dbReference type="Pfam" id="PF00172">
    <property type="entry name" value="Zn_clus"/>
    <property type="match status" value="1"/>
</dbReference>
<feature type="region of interest" description="Disordered" evidence="7">
    <location>
        <begin position="197"/>
        <end position="218"/>
    </location>
</feature>
<comment type="caution">
    <text evidence="9">The sequence shown here is derived from an EMBL/GenBank/DDBJ whole genome shotgun (WGS) entry which is preliminary data.</text>
</comment>
<evidence type="ECO:0000256" key="6">
    <source>
        <dbReference type="ARBA" id="ARBA00023242"/>
    </source>
</evidence>
<dbReference type="GO" id="GO:0000981">
    <property type="term" value="F:DNA-binding transcription factor activity, RNA polymerase II-specific"/>
    <property type="evidence" value="ECO:0007669"/>
    <property type="project" value="InterPro"/>
</dbReference>
<accession>A0A6V8HE96</accession>
<dbReference type="CDD" id="cd00067">
    <property type="entry name" value="GAL4"/>
    <property type="match status" value="1"/>
</dbReference>
<dbReference type="InterPro" id="IPR007219">
    <property type="entry name" value="XnlR_reg_dom"/>
</dbReference>
<keyword evidence="10" id="KW-1185">Reference proteome</keyword>
<dbReference type="InterPro" id="IPR050987">
    <property type="entry name" value="AtrR-like"/>
</dbReference>
<evidence type="ECO:0000256" key="4">
    <source>
        <dbReference type="ARBA" id="ARBA00023125"/>
    </source>
</evidence>
<evidence type="ECO:0000313" key="9">
    <source>
        <dbReference type="EMBL" id="GAM39661.1"/>
    </source>
</evidence>
<dbReference type="PROSITE" id="PS00463">
    <property type="entry name" value="ZN2_CY6_FUNGAL_1"/>
    <property type="match status" value="1"/>
</dbReference>
<dbReference type="GO" id="GO:0003677">
    <property type="term" value="F:DNA binding"/>
    <property type="evidence" value="ECO:0007669"/>
    <property type="project" value="UniProtKB-KW"/>
</dbReference>
<dbReference type="SMART" id="SM00066">
    <property type="entry name" value="GAL4"/>
    <property type="match status" value="1"/>
</dbReference>
<dbReference type="GO" id="GO:0008270">
    <property type="term" value="F:zinc ion binding"/>
    <property type="evidence" value="ECO:0007669"/>
    <property type="project" value="InterPro"/>
</dbReference>
<dbReference type="SUPFAM" id="SSF57701">
    <property type="entry name" value="Zn2/Cys6 DNA-binding domain"/>
    <property type="match status" value="1"/>
</dbReference>
<keyword evidence="6" id="KW-0539">Nucleus</keyword>
<evidence type="ECO:0000256" key="3">
    <source>
        <dbReference type="ARBA" id="ARBA00023015"/>
    </source>
</evidence>
<proteinExistence type="predicted"/>
<dbReference type="InterPro" id="IPR001138">
    <property type="entry name" value="Zn2Cys6_DnaBD"/>
</dbReference>
<dbReference type="GO" id="GO:0005634">
    <property type="term" value="C:nucleus"/>
    <property type="evidence" value="ECO:0007669"/>
    <property type="project" value="UniProtKB-SubCell"/>
</dbReference>
<dbReference type="EMBL" id="DF933830">
    <property type="protein sequence ID" value="GAM39661.1"/>
    <property type="molecule type" value="Genomic_DNA"/>
</dbReference>
<evidence type="ECO:0000259" key="8">
    <source>
        <dbReference type="PROSITE" id="PS50048"/>
    </source>
</evidence>
<keyword evidence="2" id="KW-0479">Metal-binding</keyword>
<gene>
    <name evidence="9" type="ORF">TCE0_034r11389</name>
</gene>
<keyword evidence="4" id="KW-0238">DNA-binding</keyword>